<dbReference type="Proteomes" id="UP000799437">
    <property type="component" value="Unassembled WGS sequence"/>
</dbReference>
<reference evidence="1" key="1">
    <citation type="journal article" date="2020" name="Stud. Mycol.">
        <title>101 Dothideomycetes genomes: a test case for predicting lifestyles and emergence of pathogens.</title>
        <authorList>
            <person name="Haridas S."/>
            <person name="Albert R."/>
            <person name="Binder M."/>
            <person name="Bloem J."/>
            <person name="Labutti K."/>
            <person name="Salamov A."/>
            <person name="Andreopoulos B."/>
            <person name="Baker S."/>
            <person name="Barry K."/>
            <person name="Bills G."/>
            <person name="Bluhm B."/>
            <person name="Cannon C."/>
            <person name="Castanera R."/>
            <person name="Culley D."/>
            <person name="Daum C."/>
            <person name="Ezra D."/>
            <person name="Gonzalez J."/>
            <person name="Henrissat B."/>
            <person name="Kuo A."/>
            <person name="Liang C."/>
            <person name="Lipzen A."/>
            <person name="Lutzoni F."/>
            <person name="Magnuson J."/>
            <person name="Mondo S."/>
            <person name="Nolan M."/>
            <person name="Ohm R."/>
            <person name="Pangilinan J."/>
            <person name="Park H.-J."/>
            <person name="Ramirez L."/>
            <person name="Alfaro M."/>
            <person name="Sun H."/>
            <person name="Tritt A."/>
            <person name="Yoshinaga Y."/>
            <person name="Zwiers L.-H."/>
            <person name="Turgeon B."/>
            <person name="Goodwin S."/>
            <person name="Spatafora J."/>
            <person name="Crous P."/>
            <person name="Grigoriev I."/>
        </authorList>
    </citation>
    <scope>NUCLEOTIDE SEQUENCE</scope>
    <source>
        <strain evidence="1">CBS 121739</strain>
    </source>
</reference>
<dbReference type="EMBL" id="ML996576">
    <property type="protein sequence ID" value="KAF2756233.1"/>
    <property type="molecule type" value="Genomic_DNA"/>
</dbReference>
<keyword evidence="2" id="KW-1185">Reference proteome</keyword>
<protein>
    <submittedName>
        <fullName evidence="1">Uncharacterized protein</fullName>
    </submittedName>
</protein>
<organism evidence="1 2">
    <name type="scientific">Pseudovirgaria hyperparasitica</name>
    <dbReference type="NCBI Taxonomy" id="470096"/>
    <lineage>
        <taxon>Eukaryota</taxon>
        <taxon>Fungi</taxon>
        <taxon>Dikarya</taxon>
        <taxon>Ascomycota</taxon>
        <taxon>Pezizomycotina</taxon>
        <taxon>Dothideomycetes</taxon>
        <taxon>Dothideomycetes incertae sedis</taxon>
        <taxon>Acrospermales</taxon>
        <taxon>Acrospermaceae</taxon>
        <taxon>Pseudovirgaria</taxon>
    </lineage>
</organism>
<evidence type="ECO:0000313" key="1">
    <source>
        <dbReference type="EMBL" id="KAF2756233.1"/>
    </source>
</evidence>
<accession>A0A6A6W116</accession>
<dbReference type="AlphaFoldDB" id="A0A6A6W116"/>
<evidence type="ECO:0000313" key="2">
    <source>
        <dbReference type="Proteomes" id="UP000799437"/>
    </source>
</evidence>
<sequence length="326" mass="36514">MTETPSNGRCEVAHRTTREGAGRWGEGNDVIWFIEIQRVGSRASEKSKNLKFAISLKGRSLYLYVQYQSISSSSKMKLINIITLSILSHFVSSSPVCYTPPPSCSQETIEGACTCSHDMPYQRSRSTITLGAKIEDVSAIMKNFHQTAWIGVPHPISVSGTDLTPGAVRVMPANGVEFVEQIYNMATQPDGSFNLALQQADRPMFYWNTSDHQMIFDGFWDSMTVTKVSEHETAVDWRAWGCINQPSGFSVFQREALKGVVKTLSEARQLDERKTSERVTKVVPPEWEDVNCCYQNKGNGTAAREPVSPARSRLRVRTERQIVDGY</sequence>
<name>A0A6A6W116_9PEZI</name>
<gene>
    <name evidence="1" type="ORF">EJ05DRAFT_94738</name>
</gene>
<dbReference type="RefSeq" id="XP_033598684.1">
    <property type="nucleotide sequence ID" value="XM_033750086.1"/>
</dbReference>
<dbReference type="OrthoDB" id="3450745at2759"/>
<dbReference type="GeneID" id="54491140"/>
<proteinExistence type="predicted"/>